<protein>
    <submittedName>
        <fullName evidence="2">Uncharacterized protein</fullName>
    </submittedName>
</protein>
<reference evidence="2 3" key="1">
    <citation type="submission" date="2019-04" db="EMBL/GenBank/DDBJ databases">
        <title>An improved genome assembly and genetic linkage map for asparagus bean, Vigna unguiculata ssp. sesquipedialis.</title>
        <authorList>
            <person name="Xia Q."/>
            <person name="Zhang R."/>
            <person name="Dong Y."/>
        </authorList>
    </citation>
    <scope>NUCLEOTIDE SEQUENCE [LARGE SCALE GENOMIC DNA]</scope>
    <source>
        <tissue evidence="2">Leaf</tissue>
    </source>
</reference>
<dbReference type="AlphaFoldDB" id="A0A4D6LN60"/>
<evidence type="ECO:0000313" key="3">
    <source>
        <dbReference type="Proteomes" id="UP000501690"/>
    </source>
</evidence>
<gene>
    <name evidence="2" type="ORF">DEO72_LG4g612</name>
</gene>
<accession>A0A4D6LN60</accession>
<proteinExistence type="predicted"/>
<keyword evidence="3" id="KW-1185">Reference proteome</keyword>
<organism evidence="2 3">
    <name type="scientific">Vigna unguiculata</name>
    <name type="common">Cowpea</name>
    <dbReference type="NCBI Taxonomy" id="3917"/>
    <lineage>
        <taxon>Eukaryota</taxon>
        <taxon>Viridiplantae</taxon>
        <taxon>Streptophyta</taxon>
        <taxon>Embryophyta</taxon>
        <taxon>Tracheophyta</taxon>
        <taxon>Spermatophyta</taxon>
        <taxon>Magnoliopsida</taxon>
        <taxon>eudicotyledons</taxon>
        <taxon>Gunneridae</taxon>
        <taxon>Pentapetalae</taxon>
        <taxon>rosids</taxon>
        <taxon>fabids</taxon>
        <taxon>Fabales</taxon>
        <taxon>Fabaceae</taxon>
        <taxon>Papilionoideae</taxon>
        <taxon>50 kb inversion clade</taxon>
        <taxon>NPAAA clade</taxon>
        <taxon>indigoferoid/millettioid clade</taxon>
        <taxon>Phaseoleae</taxon>
        <taxon>Vigna</taxon>
    </lineage>
</organism>
<dbReference type="Proteomes" id="UP000501690">
    <property type="component" value="Linkage Group LG4"/>
</dbReference>
<name>A0A4D6LN60_VIGUN</name>
<feature type="coiled-coil region" evidence="1">
    <location>
        <begin position="20"/>
        <end position="54"/>
    </location>
</feature>
<sequence length="123" mass="14025">MSEMKVCESWVAKKQVCQSMEDDNMEIARLRVEIVDLKERAKKVEDKSNKAKTSLKIEQITFAALQKDHAALKTEHDTKQKQHDEAILALKNEVVVTFENEFNVAPKQVKVFIPTIDISKASP</sequence>
<keyword evidence="1" id="KW-0175">Coiled coil</keyword>
<dbReference type="EMBL" id="CP039348">
    <property type="protein sequence ID" value="QCD89666.1"/>
    <property type="molecule type" value="Genomic_DNA"/>
</dbReference>
<evidence type="ECO:0000256" key="1">
    <source>
        <dbReference type="SAM" id="Coils"/>
    </source>
</evidence>
<evidence type="ECO:0000313" key="2">
    <source>
        <dbReference type="EMBL" id="QCD89666.1"/>
    </source>
</evidence>